<keyword evidence="1" id="KW-0812">Transmembrane</keyword>
<feature type="transmembrane region" description="Helical" evidence="1">
    <location>
        <begin position="306"/>
        <end position="329"/>
    </location>
</feature>
<organism evidence="2 3">
    <name type="scientific">Nocardia cyriacigeorgica</name>
    <dbReference type="NCBI Taxonomy" id="135487"/>
    <lineage>
        <taxon>Bacteria</taxon>
        <taxon>Bacillati</taxon>
        <taxon>Actinomycetota</taxon>
        <taxon>Actinomycetes</taxon>
        <taxon>Mycobacteriales</taxon>
        <taxon>Nocardiaceae</taxon>
        <taxon>Nocardia</taxon>
    </lineage>
</organism>
<keyword evidence="1" id="KW-0472">Membrane</keyword>
<evidence type="ECO:0008006" key="4">
    <source>
        <dbReference type="Google" id="ProtNLM"/>
    </source>
</evidence>
<protein>
    <recommendedName>
        <fullName evidence="4">Glycosyltransferase RgtA/B/C/D-like domain-containing protein</fullName>
    </recommendedName>
</protein>
<dbReference type="AlphaFoldDB" id="A0A4U8VZR1"/>
<reference evidence="2 3" key="1">
    <citation type="submission" date="2019-02" db="EMBL/GenBank/DDBJ databases">
        <authorList>
            <consortium name="Pathogen Informatics"/>
        </authorList>
    </citation>
    <scope>NUCLEOTIDE SEQUENCE [LARGE SCALE GENOMIC DNA]</scope>
    <source>
        <strain evidence="2 3">3012STDY6756504</strain>
    </source>
</reference>
<feature type="transmembrane region" description="Helical" evidence="1">
    <location>
        <begin position="402"/>
        <end position="425"/>
    </location>
</feature>
<proteinExistence type="predicted"/>
<evidence type="ECO:0000256" key="1">
    <source>
        <dbReference type="SAM" id="Phobius"/>
    </source>
</evidence>
<dbReference type="RefSeq" id="WP_232052109.1">
    <property type="nucleotide sequence ID" value="NZ_LR215973.1"/>
</dbReference>
<feature type="transmembrane region" description="Helical" evidence="1">
    <location>
        <begin position="167"/>
        <end position="184"/>
    </location>
</feature>
<feature type="transmembrane region" description="Helical" evidence="1">
    <location>
        <begin position="336"/>
        <end position="358"/>
    </location>
</feature>
<sequence>MDTAPAALVEPAERWQPTRGSGSTWRFPAVRWPAALTAAAALIIAQLVLRGWVAGSGYFYWDDLILIGRAGSTSLWSPELLFYDHDGHFMPAAFATAWLVTAIAPLSWAGPVLTMLVMQAAASIAVLRMLVVLLGPRRILLVPLIFYLFCPATVPAFAWWAAALNTLPLQFALAWVIADAVLLVRTGRRRYAVTGVAVVAVALLFFEKSMIVPFVGFAVAVLARYVVGERGAVRAVVRRGAALWIGSALVLGCWLVAYLAVVDLAYTRTEPRDIPGLLHAATSRGMVPTLVGGPWSWERWVPAAPWATPPAVAVALSWAALVAVVVWTIRSRPRTAAVWLMLVGYLAVALVPVAVARGGPNSVDELMQSLRYLADTAVVLTAAGALLVSARPRRPGKVSRPPAAVVVGLAAAFVVSSSWSTVMYVRSWSDGTTERYLTTVAAELGALDAPLLEQEVPWTVLNPTAYPQNLASRVLSPVAGPTTFADSTPRLRMITDTGDIVDAQVWWNRGIRPGPAPGCGYRVQGSETVRLPLDGPMLAHEWTMQLNYLASRDGTVALGFEYGDQVAVPVQKGLHTVYVRVIGSGSELRIAARTPGLDLCIGAGPVGVASYDN</sequence>
<feature type="transmembrane region" description="Helical" evidence="1">
    <location>
        <begin position="212"/>
        <end position="228"/>
    </location>
</feature>
<dbReference type="Proteomes" id="UP000290439">
    <property type="component" value="Chromosome"/>
</dbReference>
<dbReference type="EMBL" id="LR215973">
    <property type="protein sequence ID" value="VFA97999.1"/>
    <property type="molecule type" value="Genomic_DNA"/>
</dbReference>
<name>A0A4U8VZR1_9NOCA</name>
<gene>
    <name evidence="2" type="ORF">NCTC10797_01764</name>
</gene>
<feature type="transmembrane region" description="Helical" evidence="1">
    <location>
        <begin position="29"/>
        <end position="52"/>
    </location>
</feature>
<feature type="transmembrane region" description="Helical" evidence="1">
    <location>
        <begin position="191"/>
        <end position="206"/>
    </location>
</feature>
<evidence type="ECO:0000313" key="3">
    <source>
        <dbReference type="Proteomes" id="UP000290439"/>
    </source>
</evidence>
<keyword evidence="1" id="KW-1133">Transmembrane helix</keyword>
<feature type="transmembrane region" description="Helical" evidence="1">
    <location>
        <begin position="370"/>
        <end position="390"/>
    </location>
</feature>
<feature type="transmembrane region" description="Helical" evidence="1">
    <location>
        <begin position="89"/>
        <end position="110"/>
    </location>
</feature>
<accession>A0A4U8VZR1</accession>
<evidence type="ECO:0000313" key="2">
    <source>
        <dbReference type="EMBL" id="VFA97999.1"/>
    </source>
</evidence>
<feature type="transmembrane region" description="Helical" evidence="1">
    <location>
        <begin position="240"/>
        <end position="261"/>
    </location>
</feature>